<feature type="region of interest" description="Disordered" evidence="1">
    <location>
        <begin position="156"/>
        <end position="177"/>
    </location>
</feature>
<accession>A0A016WI47</accession>
<sequence length="226" mass="26341">MKANMIRNLINTKGRICNQDHPEVEEKITRILNENGYTTTEPRSWRPFFAPAGIPLVLPYVNEENAKNVNRIVRTANLPIKLVFKPPPNLKSLLTSTRIYEDKCGRNNCMYCTEQKICQLRGTVYLMECQGCGKKYVGETSRPLHKRLDEHMRALRNPTSYPNSSFSRHRTLHHTYDDPPRMKVTILHRSQEAPLERKVLEALEIKRISPEINNKDEMMDALRLIR</sequence>
<dbReference type="InterPro" id="IPR000305">
    <property type="entry name" value="GIY-YIG_endonuc"/>
</dbReference>
<feature type="compositionally biased region" description="Polar residues" evidence="1">
    <location>
        <begin position="157"/>
        <end position="166"/>
    </location>
</feature>
<dbReference type="InterPro" id="IPR035901">
    <property type="entry name" value="GIY-YIG_endonuc_sf"/>
</dbReference>
<dbReference type="PROSITE" id="PS50164">
    <property type="entry name" value="GIY_YIG"/>
    <property type="match status" value="1"/>
</dbReference>
<dbReference type="InterPro" id="IPR013087">
    <property type="entry name" value="Znf_C2H2_type"/>
</dbReference>
<dbReference type="AlphaFoldDB" id="A0A016WI47"/>
<organism evidence="3 4">
    <name type="scientific">Ancylostoma ceylanicum</name>
    <dbReference type="NCBI Taxonomy" id="53326"/>
    <lineage>
        <taxon>Eukaryota</taxon>
        <taxon>Metazoa</taxon>
        <taxon>Ecdysozoa</taxon>
        <taxon>Nematoda</taxon>
        <taxon>Chromadorea</taxon>
        <taxon>Rhabditida</taxon>
        <taxon>Rhabditina</taxon>
        <taxon>Rhabditomorpha</taxon>
        <taxon>Strongyloidea</taxon>
        <taxon>Ancylostomatidae</taxon>
        <taxon>Ancylostomatinae</taxon>
        <taxon>Ancylostoma</taxon>
    </lineage>
</organism>
<dbReference type="Gene3D" id="3.40.1440.10">
    <property type="entry name" value="GIY-YIG endonuclease"/>
    <property type="match status" value="1"/>
</dbReference>
<dbReference type="Proteomes" id="UP000024635">
    <property type="component" value="Unassembled WGS sequence"/>
</dbReference>
<gene>
    <name evidence="3" type="primary">Acey_s0702.g1659</name>
    <name evidence="3" type="ORF">Y032_0702g1659</name>
</gene>
<evidence type="ECO:0000259" key="2">
    <source>
        <dbReference type="PROSITE" id="PS50164"/>
    </source>
</evidence>
<dbReference type="CDD" id="cd10442">
    <property type="entry name" value="GIY-YIG_PLEs"/>
    <property type="match status" value="1"/>
</dbReference>
<comment type="caution">
    <text evidence="3">The sequence shown here is derived from an EMBL/GenBank/DDBJ whole genome shotgun (WGS) entry which is preliminary data.</text>
</comment>
<name>A0A016WI47_9BILA</name>
<dbReference type="EMBL" id="JARK01000302">
    <property type="protein sequence ID" value="EYC38678.1"/>
    <property type="molecule type" value="Genomic_DNA"/>
</dbReference>
<evidence type="ECO:0000256" key="1">
    <source>
        <dbReference type="SAM" id="MobiDB-lite"/>
    </source>
</evidence>
<dbReference type="PROSITE" id="PS00028">
    <property type="entry name" value="ZINC_FINGER_C2H2_1"/>
    <property type="match status" value="1"/>
</dbReference>
<proteinExistence type="predicted"/>
<keyword evidence="4" id="KW-1185">Reference proteome</keyword>
<evidence type="ECO:0000313" key="3">
    <source>
        <dbReference type="EMBL" id="EYC38678.1"/>
    </source>
</evidence>
<reference evidence="4" key="1">
    <citation type="journal article" date="2015" name="Nat. Genet.">
        <title>The genome and transcriptome of the zoonotic hookworm Ancylostoma ceylanicum identify infection-specific gene families.</title>
        <authorList>
            <person name="Schwarz E.M."/>
            <person name="Hu Y."/>
            <person name="Antoshechkin I."/>
            <person name="Miller M.M."/>
            <person name="Sternberg P.W."/>
            <person name="Aroian R.V."/>
        </authorList>
    </citation>
    <scope>NUCLEOTIDE SEQUENCE</scope>
    <source>
        <strain evidence="4">HY135</strain>
    </source>
</reference>
<dbReference type="SUPFAM" id="SSF82771">
    <property type="entry name" value="GIY-YIG endonuclease"/>
    <property type="match status" value="1"/>
</dbReference>
<evidence type="ECO:0000313" key="4">
    <source>
        <dbReference type="Proteomes" id="UP000024635"/>
    </source>
</evidence>
<feature type="domain" description="GIY-YIG" evidence="2">
    <location>
        <begin position="120"/>
        <end position="214"/>
    </location>
</feature>
<dbReference type="OrthoDB" id="5866159at2759"/>
<protein>
    <recommendedName>
        <fullName evidence="2">GIY-YIG domain-containing protein</fullName>
    </recommendedName>
</protein>